<keyword evidence="3" id="KW-1185">Reference proteome</keyword>
<dbReference type="Pfam" id="PF06707">
    <property type="entry name" value="DUF1194"/>
    <property type="match status" value="1"/>
</dbReference>
<evidence type="ECO:0000313" key="3">
    <source>
        <dbReference type="Proteomes" id="UP000254925"/>
    </source>
</evidence>
<proteinExistence type="predicted"/>
<protein>
    <submittedName>
        <fullName evidence="2">Uncharacterized protein DUF1194</fullName>
    </submittedName>
</protein>
<dbReference type="Proteomes" id="UP000254925">
    <property type="component" value="Unassembled WGS sequence"/>
</dbReference>
<evidence type="ECO:0000256" key="1">
    <source>
        <dbReference type="SAM" id="MobiDB-lite"/>
    </source>
</evidence>
<dbReference type="OrthoDB" id="9792179at2"/>
<accession>A0A370HJP4</accession>
<comment type="caution">
    <text evidence="2">The sequence shown here is derived from an EMBL/GenBank/DDBJ whole genome shotgun (WGS) entry which is preliminary data.</text>
</comment>
<dbReference type="EMBL" id="QQBB01000005">
    <property type="protein sequence ID" value="RDI58802.1"/>
    <property type="molecule type" value="Genomic_DNA"/>
</dbReference>
<sequence>MGYFKAPWLLPVLAVGLLPLAGAWRGAPTQVDLALVLAVDVSTSMDPDEQDLQRQGYVEAFRSPLVHEAIRNGMYGQIAVAYVEWAGAHAPRYQSLVVPWTILSGSSDAASFADRLARAPVHRVAGTSISEAIDFSVALFWSGHLLASRRVIDISGDGSNNQGRLVTDARDEAVARGVTINGLPIMLKAPDRRENATLDAYYRDCVIGGPDAFMIPVRARQQFLTETRAKIVREIAGKVTPSASVQPAWALPRTDCDTSESLWDDPAPSPHAPAPSDGREL</sequence>
<dbReference type="InterPro" id="IPR010607">
    <property type="entry name" value="DUF1194"/>
</dbReference>
<reference evidence="2 3" key="1">
    <citation type="submission" date="2018-07" db="EMBL/GenBank/DDBJ databases">
        <title>Genomic Encyclopedia of Type Strains, Phase IV (KMG-IV): sequencing the most valuable type-strain genomes for metagenomic binning, comparative biology and taxonomic classification.</title>
        <authorList>
            <person name="Goeker M."/>
        </authorList>
    </citation>
    <scope>NUCLEOTIDE SEQUENCE [LARGE SCALE GENOMIC DNA]</scope>
    <source>
        <strain evidence="2 3">DSM 14364</strain>
    </source>
</reference>
<name>A0A370HJP4_9HYPH</name>
<dbReference type="Gene3D" id="3.40.50.410">
    <property type="entry name" value="von Willebrand factor, type A domain"/>
    <property type="match status" value="1"/>
</dbReference>
<dbReference type="SUPFAM" id="SSF53300">
    <property type="entry name" value="vWA-like"/>
    <property type="match status" value="1"/>
</dbReference>
<evidence type="ECO:0000313" key="2">
    <source>
        <dbReference type="EMBL" id="RDI58802.1"/>
    </source>
</evidence>
<feature type="region of interest" description="Disordered" evidence="1">
    <location>
        <begin position="255"/>
        <end position="281"/>
    </location>
</feature>
<organism evidence="2 3">
    <name type="scientific">Microvirga subterranea</name>
    <dbReference type="NCBI Taxonomy" id="186651"/>
    <lineage>
        <taxon>Bacteria</taxon>
        <taxon>Pseudomonadati</taxon>
        <taxon>Pseudomonadota</taxon>
        <taxon>Alphaproteobacteria</taxon>
        <taxon>Hyphomicrobiales</taxon>
        <taxon>Methylobacteriaceae</taxon>
        <taxon>Microvirga</taxon>
    </lineage>
</organism>
<dbReference type="InterPro" id="IPR036465">
    <property type="entry name" value="vWFA_dom_sf"/>
</dbReference>
<dbReference type="AlphaFoldDB" id="A0A370HJP4"/>
<dbReference type="RefSeq" id="WP_114770791.1">
    <property type="nucleotide sequence ID" value="NZ_QQBB01000005.1"/>
</dbReference>
<gene>
    <name evidence="2" type="ORF">DES45_105327</name>
</gene>